<gene>
    <name evidence="1" type="ORF">LTR37_017882</name>
</gene>
<dbReference type="EMBL" id="JAUTXU010000239">
    <property type="protein sequence ID" value="KAK3696540.1"/>
    <property type="molecule type" value="Genomic_DNA"/>
</dbReference>
<organism evidence="1 2">
    <name type="scientific">Vermiconidia calcicola</name>
    <dbReference type="NCBI Taxonomy" id="1690605"/>
    <lineage>
        <taxon>Eukaryota</taxon>
        <taxon>Fungi</taxon>
        <taxon>Dikarya</taxon>
        <taxon>Ascomycota</taxon>
        <taxon>Pezizomycotina</taxon>
        <taxon>Dothideomycetes</taxon>
        <taxon>Dothideomycetidae</taxon>
        <taxon>Mycosphaerellales</taxon>
        <taxon>Extremaceae</taxon>
        <taxon>Vermiconidia</taxon>
    </lineage>
</organism>
<evidence type="ECO:0000313" key="2">
    <source>
        <dbReference type="Proteomes" id="UP001281147"/>
    </source>
</evidence>
<sequence>MHFKLIALSAFVAAASAQVEDAASSLNPLSVLSVLQTALPSSLYSQALASPTAVASQVASQFAAGNTPSWYTALPTPIQSYLQASASVNATNAVANGTAGVIHTTGSNSSTLSTTSTRRTGALTTERTTRGGDDVTTTRTRAGGAGSDASSSAAAGSASASESTGGASLPTAIVGAGMAGVMGVVGLLAL</sequence>
<evidence type="ECO:0000313" key="1">
    <source>
        <dbReference type="EMBL" id="KAK3696540.1"/>
    </source>
</evidence>
<accession>A0ACC3MIN9</accession>
<name>A0ACC3MIN9_9PEZI</name>
<protein>
    <submittedName>
        <fullName evidence="1">Uncharacterized protein</fullName>
    </submittedName>
</protein>
<comment type="caution">
    <text evidence="1">The sequence shown here is derived from an EMBL/GenBank/DDBJ whole genome shotgun (WGS) entry which is preliminary data.</text>
</comment>
<dbReference type="Proteomes" id="UP001281147">
    <property type="component" value="Unassembled WGS sequence"/>
</dbReference>
<reference evidence="1" key="1">
    <citation type="submission" date="2023-07" db="EMBL/GenBank/DDBJ databases">
        <title>Black Yeasts Isolated from many extreme environments.</title>
        <authorList>
            <person name="Coleine C."/>
            <person name="Stajich J.E."/>
            <person name="Selbmann L."/>
        </authorList>
    </citation>
    <scope>NUCLEOTIDE SEQUENCE</scope>
    <source>
        <strain evidence="1">CCFEE 5714</strain>
    </source>
</reference>
<keyword evidence="2" id="KW-1185">Reference proteome</keyword>
<proteinExistence type="predicted"/>